<feature type="compositionally biased region" description="Acidic residues" evidence="1">
    <location>
        <begin position="138"/>
        <end position="154"/>
    </location>
</feature>
<feature type="compositionally biased region" description="Polar residues" evidence="1">
    <location>
        <begin position="67"/>
        <end position="78"/>
    </location>
</feature>
<name>A0AAE1HVF1_9NEOP</name>
<sequence length="172" mass="20186">MGRNAYINFYIWFYNEHRGQAPVTTIAKRAGVTWRKMTPQERDRFTDRINYPKGNVPLYLRKRKKGTNNPVTSNTQHRTGIKSKGHSNQRAQLKNNRHGKKTILSKTGKQEKIQMNSNHQIQGQGKDKTEENQTDQNQNDESDGNSEEEKEPEEITARRKSIQKWMDENHYT</sequence>
<evidence type="ECO:0000256" key="1">
    <source>
        <dbReference type="SAM" id="MobiDB-lite"/>
    </source>
</evidence>
<dbReference type="CDD" id="cd00084">
    <property type="entry name" value="HMG-box_SF"/>
    <property type="match status" value="1"/>
</dbReference>
<dbReference type="GO" id="GO:0005634">
    <property type="term" value="C:nucleus"/>
    <property type="evidence" value="ECO:0007669"/>
    <property type="project" value="UniProtKB-ARBA"/>
</dbReference>
<feature type="region of interest" description="Disordered" evidence="1">
    <location>
        <begin position="44"/>
        <end position="172"/>
    </location>
</feature>
<dbReference type="AlphaFoldDB" id="A0AAE1HVF1"/>
<dbReference type="Gene3D" id="1.10.30.10">
    <property type="entry name" value="High mobility group box domain"/>
    <property type="match status" value="1"/>
</dbReference>
<accession>A0AAE1HVF1</accession>
<dbReference type="EMBL" id="JAHWGI010001316">
    <property type="protein sequence ID" value="KAK3928135.1"/>
    <property type="molecule type" value="Genomic_DNA"/>
</dbReference>
<comment type="caution">
    <text evidence="2">The sequence shown here is derived from an EMBL/GenBank/DDBJ whole genome shotgun (WGS) entry which is preliminary data.</text>
</comment>
<proteinExistence type="predicted"/>
<reference evidence="2" key="2">
    <citation type="journal article" date="2023" name="BMC Genomics">
        <title>Pest status, molecular evolution, and epigenetic factors derived from the genome assembly of Frankliniella fusca, a thysanopteran phytovirus vector.</title>
        <authorList>
            <person name="Catto M.A."/>
            <person name="Labadie P.E."/>
            <person name="Jacobson A.L."/>
            <person name="Kennedy G.G."/>
            <person name="Srinivasan R."/>
            <person name="Hunt B.G."/>
        </authorList>
    </citation>
    <scope>NUCLEOTIDE SEQUENCE</scope>
    <source>
        <strain evidence="2">PL_HMW_Pooled</strain>
    </source>
</reference>
<dbReference type="InterPro" id="IPR036910">
    <property type="entry name" value="HMG_box_dom_sf"/>
</dbReference>
<evidence type="ECO:0000313" key="2">
    <source>
        <dbReference type="EMBL" id="KAK3928135.1"/>
    </source>
</evidence>
<evidence type="ECO:0000313" key="3">
    <source>
        <dbReference type="Proteomes" id="UP001219518"/>
    </source>
</evidence>
<gene>
    <name evidence="2" type="ORF">KUF71_016484</name>
</gene>
<organism evidence="2 3">
    <name type="scientific">Frankliniella fusca</name>
    <dbReference type="NCBI Taxonomy" id="407009"/>
    <lineage>
        <taxon>Eukaryota</taxon>
        <taxon>Metazoa</taxon>
        <taxon>Ecdysozoa</taxon>
        <taxon>Arthropoda</taxon>
        <taxon>Hexapoda</taxon>
        <taxon>Insecta</taxon>
        <taxon>Pterygota</taxon>
        <taxon>Neoptera</taxon>
        <taxon>Paraneoptera</taxon>
        <taxon>Thysanoptera</taxon>
        <taxon>Terebrantia</taxon>
        <taxon>Thripoidea</taxon>
        <taxon>Thripidae</taxon>
        <taxon>Frankliniella</taxon>
    </lineage>
</organism>
<dbReference type="Proteomes" id="UP001219518">
    <property type="component" value="Unassembled WGS sequence"/>
</dbReference>
<keyword evidence="3" id="KW-1185">Reference proteome</keyword>
<reference evidence="2" key="1">
    <citation type="submission" date="2021-07" db="EMBL/GenBank/DDBJ databases">
        <authorList>
            <person name="Catto M.A."/>
            <person name="Jacobson A."/>
            <person name="Kennedy G."/>
            <person name="Labadie P."/>
            <person name="Hunt B.G."/>
            <person name="Srinivasan R."/>
        </authorList>
    </citation>
    <scope>NUCLEOTIDE SEQUENCE</scope>
    <source>
        <strain evidence="2">PL_HMW_Pooled</strain>
        <tissue evidence="2">Head</tissue>
    </source>
</reference>
<protein>
    <submittedName>
        <fullName evidence="2">SWI/SNF-related matrix-associated actin-dependent regulator of chromatin subfamily E member 1-related</fullName>
    </submittedName>
</protein>
<dbReference type="SUPFAM" id="SSF47095">
    <property type="entry name" value="HMG-box"/>
    <property type="match status" value="1"/>
</dbReference>
<feature type="compositionally biased region" description="Polar residues" evidence="1">
    <location>
        <begin position="113"/>
        <end position="123"/>
    </location>
</feature>